<dbReference type="PANTHER" id="PTHR42808">
    <property type="entry name" value="HYDROXYSTEROID DEHYDROGENASE-LIKE PROTEIN 2"/>
    <property type="match status" value="1"/>
</dbReference>
<dbReference type="InterPro" id="IPR051935">
    <property type="entry name" value="HSDL2"/>
</dbReference>
<dbReference type="PROSITE" id="PS00061">
    <property type="entry name" value="ADH_SHORT"/>
    <property type="match status" value="1"/>
</dbReference>
<dbReference type="SUPFAM" id="SSF51735">
    <property type="entry name" value="NAD(P)-binding Rossmann-fold domains"/>
    <property type="match status" value="1"/>
</dbReference>
<dbReference type="Pfam" id="PF00106">
    <property type="entry name" value="adh_short"/>
    <property type="match status" value="2"/>
</dbReference>
<dbReference type="Gene3D" id="3.40.50.720">
    <property type="entry name" value="NAD(P)-binding Rossmann-like Domain"/>
    <property type="match status" value="1"/>
</dbReference>
<feature type="region of interest" description="Disordered" evidence="2">
    <location>
        <begin position="287"/>
        <end position="308"/>
    </location>
</feature>
<dbReference type="InterPro" id="IPR020904">
    <property type="entry name" value="Sc_DH/Rdtase_CS"/>
</dbReference>
<keyword evidence="1" id="KW-0521">NADP</keyword>
<name>A0A292Q5Z8_9PEZI</name>
<accession>A0A292Q5Z8</accession>
<dbReference type="Proteomes" id="UP001412239">
    <property type="component" value="Unassembled WGS sequence"/>
</dbReference>
<evidence type="ECO:0000313" key="4">
    <source>
        <dbReference type="Proteomes" id="UP001412239"/>
    </source>
</evidence>
<evidence type="ECO:0000256" key="2">
    <source>
        <dbReference type="SAM" id="MobiDB-lite"/>
    </source>
</evidence>
<dbReference type="AlphaFoldDB" id="A0A292Q5Z8"/>
<dbReference type="EMBL" id="LN890950">
    <property type="protein sequence ID" value="CUS15169.1"/>
    <property type="molecule type" value="Genomic_DNA"/>
</dbReference>
<dbReference type="InterPro" id="IPR002347">
    <property type="entry name" value="SDR_fam"/>
</dbReference>
<organism evidence="3 4">
    <name type="scientific">Tuber aestivum</name>
    <name type="common">summer truffle</name>
    <dbReference type="NCBI Taxonomy" id="59557"/>
    <lineage>
        <taxon>Eukaryota</taxon>
        <taxon>Fungi</taxon>
        <taxon>Dikarya</taxon>
        <taxon>Ascomycota</taxon>
        <taxon>Pezizomycotina</taxon>
        <taxon>Pezizomycetes</taxon>
        <taxon>Pezizales</taxon>
        <taxon>Tuberaceae</taxon>
        <taxon>Tuber</taxon>
    </lineage>
</organism>
<proteinExistence type="predicted"/>
<keyword evidence="4" id="KW-1185">Reference proteome</keyword>
<dbReference type="PRINTS" id="PR00081">
    <property type="entry name" value="GDHRDH"/>
</dbReference>
<dbReference type="InterPro" id="IPR036291">
    <property type="entry name" value="NAD(P)-bd_dom_sf"/>
</dbReference>
<dbReference type="PANTHER" id="PTHR42808:SF4">
    <property type="entry name" value="SHORT CHAIN DEHYDROGENASE"/>
    <property type="match status" value="1"/>
</dbReference>
<protein>
    <submittedName>
        <fullName evidence="3">Uncharacterized protein</fullName>
    </submittedName>
</protein>
<sequence length="308" mass="33223">MPGNNSHKVALVIGASRGIGRQVAIDLARAGYIVVLAAKSTTDGPKPYTFPPDPNSSQSTITTVAREISESGGTALAIPVDVRFEASINSLIQATLSKFSKIDLIIYNSGAIYWSALDTTPTSRFRLLQRVNPEGLYITLQAIIPTFKKQGVGRIVVVCPPIYSRFFRGKTAYAVGKVGMSVMVKGLAMDWERQGEKGLGICGIWPAVAIQSGATGRIDPKHLRNASIFSDAIIAMINAPVKTINGLLDTDEDFLRKHEGVTDFSKYSLVPGTVPRRMMPAGFPDLTVAEQDDEGDRIDSAKERAAKL</sequence>
<evidence type="ECO:0000256" key="1">
    <source>
        <dbReference type="ARBA" id="ARBA00022857"/>
    </source>
</evidence>
<feature type="compositionally biased region" description="Basic and acidic residues" evidence="2">
    <location>
        <begin position="297"/>
        <end position="308"/>
    </location>
</feature>
<evidence type="ECO:0000313" key="3">
    <source>
        <dbReference type="EMBL" id="CUS15169.1"/>
    </source>
</evidence>
<reference evidence="3" key="1">
    <citation type="submission" date="2015-10" db="EMBL/GenBank/DDBJ databases">
        <authorList>
            <person name="Regsiter A."/>
            <person name="william w."/>
        </authorList>
    </citation>
    <scope>NUCLEOTIDE SEQUENCE</scope>
    <source>
        <strain evidence="3">Montdore</strain>
    </source>
</reference>
<gene>
    <name evidence="3" type="ORF">GSTUAT00000789001</name>
</gene>